<reference evidence="15" key="2">
    <citation type="submission" date="2022-06" db="UniProtKB">
        <authorList>
            <consortium name="EnsemblMetazoa"/>
        </authorList>
    </citation>
    <scope>IDENTIFICATION</scope>
    <source>
        <strain evidence="15">PS312</strain>
    </source>
</reference>
<dbReference type="Gene3D" id="3.60.21.10">
    <property type="match status" value="1"/>
</dbReference>
<feature type="disulfide bond" evidence="14">
    <location>
        <begin position="51"/>
        <end position="114"/>
    </location>
</feature>
<feature type="disulfide bond" evidence="14">
    <location>
        <begin position="79"/>
        <end position="88"/>
    </location>
</feature>
<feature type="binding site" evidence="13">
    <location>
        <position position="169"/>
    </location>
    <ligand>
        <name>Zn(2+)</name>
        <dbReference type="ChEBI" id="CHEBI:29105"/>
        <label>1</label>
    </ligand>
</feature>
<dbReference type="PANTHER" id="PTHR10340">
    <property type="entry name" value="SPHINGOMYELIN PHOSPHODIESTERASE"/>
    <property type="match status" value="1"/>
</dbReference>
<comment type="subcellular location">
    <subcellularLocation>
        <location evidence="1">Secreted</location>
    </subcellularLocation>
</comment>
<evidence type="ECO:0000256" key="9">
    <source>
        <dbReference type="ARBA" id="ARBA00023180"/>
    </source>
</evidence>
<dbReference type="InterPro" id="IPR029052">
    <property type="entry name" value="Metallo-depent_PP-like"/>
</dbReference>
<comment type="catalytic activity">
    <reaction evidence="11">
        <text>a sphingomyelin + H2O = phosphocholine + an N-acylsphing-4-enine + H(+)</text>
        <dbReference type="Rhea" id="RHEA:19253"/>
        <dbReference type="ChEBI" id="CHEBI:15377"/>
        <dbReference type="ChEBI" id="CHEBI:15378"/>
        <dbReference type="ChEBI" id="CHEBI:17636"/>
        <dbReference type="ChEBI" id="CHEBI:52639"/>
        <dbReference type="ChEBI" id="CHEBI:295975"/>
        <dbReference type="EC" id="3.1.4.12"/>
    </reaction>
    <physiologicalReaction direction="left-to-right" evidence="11">
        <dbReference type="Rhea" id="RHEA:19254"/>
    </physiologicalReaction>
</comment>
<reference evidence="16" key="1">
    <citation type="journal article" date="2008" name="Nat. Genet.">
        <title>The Pristionchus pacificus genome provides a unique perspective on nematode lifestyle and parasitism.</title>
        <authorList>
            <person name="Dieterich C."/>
            <person name="Clifton S.W."/>
            <person name="Schuster L.N."/>
            <person name="Chinwalla A."/>
            <person name="Delehaunty K."/>
            <person name="Dinkelacker I."/>
            <person name="Fulton L."/>
            <person name="Fulton R."/>
            <person name="Godfrey J."/>
            <person name="Minx P."/>
            <person name="Mitreva M."/>
            <person name="Roeseler W."/>
            <person name="Tian H."/>
            <person name="Witte H."/>
            <person name="Yang S.P."/>
            <person name="Wilson R.K."/>
            <person name="Sommer R.J."/>
        </authorList>
    </citation>
    <scope>NUCLEOTIDE SEQUENCE [LARGE SCALE GENOMIC DNA]</scope>
    <source>
        <strain evidence="16">PS312</strain>
    </source>
</reference>
<gene>
    <name evidence="15" type="primary">WBGene00100808</name>
</gene>
<dbReference type="Proteomes" id="UP000005239">
    <property type="component" value="Unassembled WGS sequence"/>
</dbReference>
<feature type="binding site" evidence="13">
    <location>
        <position position="387"/>
    </location>
    <ligand>
        <name>Zn(2+)</name>
        <dbReference type="ChEBI" id="CHEBI:29105"/>
        <label>2</label>
    </ligand>
</feature>
<evidence type="ECO:0000313" key="15">
    <source>
        <dbReference type="EnsemblMetazoa" id="PPA11254.1"/>
    </source>
</evidence>
<evidence type="ECO:0000256" key="7">
    <source>
        <dbReference type="ARBA" id="ARBA00022833"/>
    </source>
</evidence>
<dbReference type="InterPro" id="IPR004843">
    <property type="entry name" value="Calcineurin-like_PHP"/>
</dbReference>
<comment type="cofactor">
    <cofactor evidence="13">
        <name>Zn(2+)</name>
        <dbReference type="ChEBI" id="CHEBI:29105"/>
    </cofactor>
    <text evidence="13">Binds 2 Zn(2+) ions per subunit.</text>
</comment>
<dbReference type="AlphaFoldDB" id="A0A2A6D3Q4"/>
<proteinExistence type="inferred from homology"/>
<accession>A0A8R1U874</accession>
<dbReference type="InterPro" id="IPR045473">
    <property type="entry name" value="ASM_C"/>
</dbReference>
<keyword evidence="5" id="KW-0732">Signal</keyword>
<dbReference type="SUPFAM" id="SSF56300">
    <property type="entry name" value="Metallo-dependent phosphatases"/>
    <property type="match status" value="1"/>
</dbReference>
<dbReference type="GO" id="GO:0061750">
    <property type="term" value="F:acid sphingomyelin phosphodiesterase activity"/>
    <property type="evidence" value="ECO:0000318"/>
    <property type="project" value="GO_Central"/>
</dbReference>
<evidence type="ECO:0000256" key="5">
    <source>
        <dbReference type="ARBA" id="ARBA00022729"/>
    </source>
</evidence>
<dbReference type="GO" id="GO:0005615">
    <property type="term" value="C:extracellular space"/>
    <property type="evidence" value="ECO:0000318"/>
    <property type="project" value="GO_Central"/>
</dbReference>
<feature type="binding site" evidence="13">
    <location>
        <position position="167"/>
    </location>
    <ligand>
        <name>Zn(2+)</name>
        <dbReference type="ChEBI" id="CHEBI:29105"/>
        <label>1</label>
    </ligand>
</feature>
<evidence type="ECO:0000256" key="10">
    <source>
        <dbReference type="ARBA" id="ARBA00023295"/>
    </source>
</evidence>
<keyword evidence="4 13" id="KW-0479">Metal-binding</keyword>
<dbReference type="Pfam" id="PF00149">
    <property type="entry name" value="Metallophos"/>
    <property type="match status" value="1"/>
</dbReference>
<keyword evidence="7 13" id="KW-0862">Zinc</keyword>
<feature type="disulfide bond" evidence="14">
    <location>
        <begin position="182"/>
        <end position="187"/>
    </location>
</feature>
<dbReference type="InterPro" id="IPR008139">
    <property type="entry name" value="SaposinB_dom"/>
</dbReference>
<keyword evidence="3" id="KW-0964">Secreted</keyword>
<evidence type="ECO:0000256" key="8">
    <source>
        <dbReference type="ARBA" id="ARBA00023157"/>
    </source>
</evidence>
<keyword evidence="10 12" id="KW-0326">Glycosidase</keyword>
<feature type="binding site" evidence="13">
    <location>
        <position position="280"/>
    </location>
    <ligand>
        <name>Zn(2+)</name>
        <dbReference type="ChEBI" id="CHEBI:29105"/>
        <label>2</label>
    </ligand>
</feature>
<accession>A0A2A6D3Q4</accession>
<dbReference type="GO" id="GO:0046872">
    <property type="term" value="F:metal ion binding"/>
    <property type="evidence" value="ECO:0007669"/>
    <property type="project" value="UniProtKB-KW"/>
</dbReference>
<evidence type="ECO:0000313" key="16">
    <source>
        <dbReference type="Proteomes" id="UP000005239"/>
    </source>
</evidence>
<comment type="similarity">
    <text evidence="2 12">Belongs to the acid sphingomyelinase family.</text>
</comment>
<feature type="binding site" evidence="13">
    <location>
        <position position="240"/>
    </location>
    <ligand>
        <name>Zn(2+)</name>
        <dbReference type="ChEBI" id="CHEBI:29105"/>
        <label>2</label>
    </ligand>
</feature>
<evidence type="ECO:0000256" key="12">
    <source>
        <dbReference type="PIRNR" id="PIRNR000948"/>
    </source>
</evidence>
<dbReference type="CDD" id="cd00842">
    <property type="entry name" value="MPP_ASMase"/>
    <property type="match status" value="1"/>
</dbReference>
<dbReference type="InterPro" id="IPR041805">
    <property type="entry name" value="ASMase/PPN1_MPP"/>
</dbReference>
<organism evidence="15 16">
    <name type="scientific">Pristionchus pacificus</name>
    <name type="common">Parasitic nematode worm</name>
    <dbReference type="NCBI Taxonomy" id="54126"/>
    <lineage>
        <taxon>Eukaryota</taxon>
        <taxon>Metazoa</taxon>
        <taxon>Ecdysozoa</taxon>
        <taxon>Nematoda</taxon>
        <taxon>Chromadorea</taxon>
        <taxon>Rhabditida</taxon>
        <taxon>Rhabditina</taxon>
        <taxon>Diplogasteromorpha</taxon>
        <taxon>Diplogasteroidea</taxon>
        <taxon>Neodiplogasteridae</taxon>
        <taxon>Pristionchus</taxon>
    </lineage>
</organism>
<feature type="binding site" evidence="13">
    <location>
        <position position="421"/>
    </location>
    <ligand>
        <name>Zn(2+)</name>
        <dbReference type="ChEBI" id="CHEBI:29105"/>
        <label>2</label>
    </ligand>
</feature>
<dbReference type="OrthoDB" id="282973at2759"/>
<dbReference type="Pfam" id="PF19272">
    <property type="entry name" value="ASMase_C"/>
    <property type="match status" value="1"/>
</dbReference>
<dbReference type="InterPro" id="IPR011160">
    <property type="entry name" value="Sphingomy_PDE"/>
</dbReference>
<sequence>MRLCHPSLLFFFLLLSMSNAAPKVNKKHIFKLARDLSEAKRLKQPISCVGCIALAAPLATIAKLTPTEGIILWFAKMICSINQPMEVCDGITQQFRGEFFYVFRRLANEPSKICAALIPGCVDPSDPDGEGWNIPLPPLPRSLPSPSASSSSSISPPNVLKVLQITDIHIDFHYESGSEAECADPVCCRGKNSRNWANPSVSAGFWGTIGKCDIPYRTMENMLKHISDTQHIDYIMVGGDIIDHYDWKYSWEETLEVLQNVSSLFKTHFPTTPIYWALGNHEGVPVNSFAPHSVNEQFWPVHLYDQLTEMNKPWIKEDGDNSSRFRGSWSTLVTDRLRLISINTGFCINTNFFLYLNQSDPDGTMTWFVDQLTKAELSGENVHILAHIPPGYYDCLEGWSRNYYRVIQRFSSIITGQFFGHVHYDYFTLFYEDMNDVSSEPIGVAYVSPSASTFDYLNPGYRVYTLDAENTFKIIDHDNYYADLSFADENTEPEWKLLYSARQEYNITDLSPKSWNAVADNIFTNATLTDRFFQLAYRTESPRCDSSCRHYQLCLLRSGHHNDDLYCPPNHLETNRVY</sequence>
<keyword evidence="9" id="KW-0325">Glycoprotein</keyword>
<feature type="binding site" evidence="13">
    <location>
        <position position="240"/>
    </location>
    <ligand>
        <name>Zn(2+)</name>
        <dbReference type="ChEBI" id="CHEBI:29105"/>
        <label>1</label>
    </ligand>
</feature>
<dbReference type="PANTHER" id="PTHR10340:SF34">
    <property type="entry name" value="SPHINGOMYELIN PHOSPHODIESTERASE"/>
    <property type="match status" value="1"/>
</dbReference>
<evidence type="ECO:0000256" key="3">
    <source>
        <dbReference type="ARBA" id="ARBA00022525"/>
    </source>
</evidence>
<feature type="disulfide bond" evidence="14">
    <location>
        <begin position="347"/>
        <end position="395"/>
    </location>
</feature>
<keyword evidence="8 14" id="KW-1015">Disulfide bond</keyword>
<dbReference type="GO" id="GO:0005764">
    <property type="term" value="C:lysosome"/>
    <property type="evidence" value="ECO:0000318"/>
    <property type="project" value="GO_Central"/>
</dbReference>
<feature type="binding site" evidence="13">
    <location>
        <position position="423"/>
    </location>
    <ligand>
        <name>Zn(2+)</name>
        <dbReference type="ChEBI" id="CHEBI:29105"/>
        <label>1</label>
    </ligand>
</feature>
<evidence type="ECO:0000256" key="11">
    <source>
        <dbReference type="ARBA" id="ARBA00047268"/>
    </source>
</evidence>
<keyword evidence="16" id="KW-1185">Reference proteome</keyword>
<evidence type="ECO:0000256" key="4">
    <source>
        <dbReference type="ARBA" id="ARBA00022723"/>
    </source>
</evidence>
<evidence type="ECO:0000256" key="2">
    <source>
        <dbReference type="ARBA" id="ARBA00008234"/>
    </source>
</evidence>
<evidence type="ECO:0000256" key="1">
    <source>
        <dbReference type="ARBA" id="ARBA00004613"/>
    </source>
</evidence>
<dbReference type="PROSITE" id="PS50015">
    <property type="entry name" value="SAP_B"/>
    <property type="match status" value="1"/>
</dbReference>
<dbReference type="GO" id="GO:0016798">
    <property type="term" value="F:hydrolase activity, acting on glycosyl bonds"/>
    <property type="evidence" value="ECO:0007669"/>
    <property type="project" value="UniProtKB-KW"/>
</dbReference>
<dbReference type="GO" id="GO:0046513">
    <property type="term" value="P:ceramide biosynthetic process"/>
    <property type="evidence" value="ECO:0000318"/>
    <property type="project" value="GO_Central"/>
</dbReference>
<dbReference type="GO" id="GO:0016020">
    <property type="term" value="C:membrane"/>
    <property type="evidence" value="ECO:0007669"/>
    <property type="project" value="GOC"/>
</dbReference>
<name>A0A2A6D3Q4_PRIPA</name>
<feature type="disulfide bond" evidence="14">
    <location>
        <begin position="544"/>
        <end position="548"/>
    </location>
</feature>
<dbReference type="GO" id="GO:0006685">
    <property type="term" value="P:sphingomyelin catabolic process"/>
    <property type="evidence" value="ECO:0000318"/>
    <property type="project" value="GO_Central"/>
</dbReference>
<dbReference type="FunFam" id="3.60.21.10:FF:000077">
    <property type="entry name" value="Sphingomyelin phosphodiesterase"/>
    <property type="match status" value="1"/>
</dbReference>
<comment type="function">
    <text evidence="12">Converts sphingomyelin to ceramide.</text>
</comment>
<evidence type="ECO:0000256" key="13">
    <source>
        <dbReference type="PIRSR" id="PIRSR000948-1"/>
    </source>
</evidence>
<evidence type="ECO:0000256" key="6">
    <source>
        <dbReference type="ARBA" id="ARBA00022801"/>
    </source>
</evidence>
<keyword evidence="6 12" id="KW-0378">Hydrolase</keyword>
<protein>
    <recommendedName>
        <fullName evidence="12">Sphingomyelin phosphodiesterase</fullName>
        <ecNumber evidence="12">3.1.4.12</ecNumber>
    </recommendedName>
</protein>
<evidence type="ECO:0000256" key="14">
    <source>
        <dbReference type="PIRSR" id="PIRSR000948-2"/>
    </source>
</evidence>
<dbReference type="PIRSF" id="PIRSF000948">
    <property type="entry name" value="Sphingomy_PDE"/>
    <property type="match status" value="1"/>
</dbReference>
<dbReference type="EC" id="3.1.4.12" evidence="12"/>
<feature type="disulfide bond" evidence="14">
    <location>
        <begin position="188"/>
        <end position="212"/>
    </location>
</feature>
<dbReference type="EnsemblMetazoa" id="PPA11254.1">
    <property type="protein sequence ID" value="PPA11254.1"/>
    <property type="gene ID" value="WBGene00100808"/>
</dbReference>